<gene>
    <name evidence="2" type="ORF">LOTGIDRAFT_158130</name>
</gene>
<accession>V4AY43</accession>
<name>V4AY43_LOTGI</name>
<sequence length="377" mass="42302">MSALSFPLLESTESGDDTILISPWRIYDSRPTSLSGMLGNGGQKKTENPNSEINFLMYSGSSDARLSGQLDQFCNMWVIKCENNNDIDICLEKLQLKYSLLHVNLVERKVFKDTIEIPMLIFINNESEAIETLKNNLNMVKEAGPNGKHFSYEIDYGPAVEKWASDVLKRDFVCIGGRFCITNSDSFNHVLDWNNILGCLVCLPCGLMAGSAYRIGRKACYLESMWTPKQDVILVGAKARDGDSQRETLLKLIEWMSEDPEAAKPPQEQSPAPELTTITEESEQKNHGIKGVRNQPSTSGMPEVDSDSKFKKTFRYDPLSYPRLMSFLAADKTTDASKNKDTKKLNASRKISVRPTDHGKNRRPLLKVRDSVGESKV</sequence>
<feature type="region of interest" description="Disordered" evidence="1">
    <location>
        <begin position="260"/>
        <end position="309"/>
    </location>
</feature>
<dbReference type="GeneID" id="20237638"/>
<evidence type="ECO:0000313" key="2">
    <source>
        <dbReference type="EMBL" id="ESO99965.1"/>
    </source>
</evidence>
<dbReference type="RefSeq" id="XP_009049404.1">
    <property type="nucleotide sequence ID" value="XM_009051156.1"/>
</dbReference>
<dbReference type="Proteomes" id="UP000030746">
    <property type="component" value="Unassembled WGS sequence"/>
</dbReference>
<dbReference type="HOGENOM" id="CLU_641404_0_0_1"/>
<dbReference type="CTD" id="20237638"/>
<keyword evidence="3" id="KW-1185">Reference proteome</keyword>
<feature type="region of interest" description="Disordered" evidence="1">
    <location>
        <begin position="330"/>
        <end position="377"/>
    </location>
</feature>
<protein>
    <submittedName>
        <fullName evidence="2">Uncharacterized protein</fullName>
    </submittedName>
</protein>
<evidence type="ECO:0000256" key="1">
    <source>
        <dbReference type="SAM" id="MobiDB-lite"/>
    </source>
</evidence>
<dbReference type="OMA" id="CVGGRIC"/>
<reference evidence="2 3" key="1">
    <citation type="journal article" date="2013" name="Nature">
        <title>Insights into bilaterian evolution from three spiralian genomes.</title>
        <authorList>
            <person name="Simakov O."/>
            <person name="Marletaz F."/>
            <person name="Cho S.J."/>
            <person name="Edsinger-Gonzales E."/>
            <person name="Havlak P."/>
            <person name="Hellsten U."/>
            <person name="Kuo D.H."/>
            <person name="Larsson T."/>
            <person name="Lv J."/>
            <person name="Arendt D."/>
            <person name="Savage R."/>
            <person name="Osoegawa K."/>
            <person name="de Jong P."/>
            <person name="Grimwood J."/>
            <person name="Chapman J.A."/>
            <person name="Shapiro H."/>
            <person name="Aerts A."/>
            <person name="Otillar R.P."/>
            <person name="Terry A.Y."/>
            <person name="Boore J.L."/>
            <person name="Grigoriev I.V."/>
            <person name="Lindberg D.R."/>
            <person name="Seaver E.C."/>
            <person name="Weisblat D.A."/>
            <person name="Putnam N.H."/>
            <person name="Rokhsar D.S."/>
        </authorList>
    </citation>
    <scope>NUCLEOTIDE SEQUENCE [LARGE SCALE GENOMIC DNA]</scope>
</reference>
<proteinExistence type="predicted"/>
<dbReference type="AlphaFoldDB" id="V4AY43"/>
<evidence type="ECO:0000313" key="3">
    <source>
        <dbReference type="Proteomes" id="UP000030746"/>
    </source>
</evidence>
<organism evidence="2 3">
    <name type="scientific">Lottia gigantea</name>
    <name type="common">Giant owl limpet</name>
    <dbReference type="NCBI Taxonomy" id="225164"/>
    <lineage>
        <taxon>Eukaryota</taxon>
        <taxon>Metazoa</taxon>
        <taxon>Spiralia</taxon>
        <taxon>Lophotrochozoa</taxon>
        <taxon>Mollusca</taxon>
        <taxon>Gastropoda</taxon>
        <taxon>Patellogastropoda</taxon>
        <taxon>Lottioidea</taxon>
        <taxon>Lottiidae</taxon>
        <taxon>Lottia</taxon>
    </lineage>
</organism>
<dbReference type="KEGG" id="lgi:LOTGIDRAFT_158130"/>
<feature type="compositionally biased region" description="Basic and acidic residues" evidence="1">
    <location>
        <begin position="367"/>
        <end position="377"/>
    </location>
</feature>
<feature type="compositionally biased region" description="Basic and acidic residues" evidence="1">
    <location>
        <begin position="332"/>
        <end position="344"/>
    </location>
</feature>
<dbReference type="EMBL" id="KB200869">
    <property type="protein sequence ID" value="ESO99965.1"/>
    <property type="molecule type" value="Genomic_DNA"/>
</dbReference>
<dbReference type="OrthoDB" id="6106921at2759"/>